<evidence type="ECO:0000313" key="3">
    <source>
        <dbReference type="Proteomes" id="UP000230137"/>
    </source>
</evidence>
<comment type="caution">
    <text evidence="2">The sequence shown here is derived from an EMBL/GenBank/DDBJ whole genome shotgun (WGS) entry which is preliminary data.</text>
</comment>
<dbReference type="AlphaFoldDB" id="A0A2M7W5A3"/>
<gene>
    <name evidence="2" type="ORF">COX60_01010</name>
</gene>
<feature type="region of interest" description="Disordered" evidence="1">
    <location>
        <begin position="1"/>
        <end position="21"/>
    </location>
</feature>
<name>A0A2M7W5A3_9BACT</name>
<proteinExistence type="predicted"/>
<reference evidence="3" key="1">
    <citation type="submission" date="2017-09" db="EMBL/GenBank/DDBJ databases">
        <title>Depth-based differentiation of microbial function through sediment-hosted aquifers and enrichment of novel symbionts in the deep terrestrial subsurface.</title>
        <authorList>
            <person name="Probst A.J."/>
            <person name="Ladd B."/>
            <person name="Jarett J.K."/>
            <person name="Geller-Mcgrath D.E."/>
            <person name="Sieber C.M.K."/>
            <person name="Emerson J.B."/>
            <person name="Anantharaman K."/>
            <person name="Thomas B.C."/>
            <person name="Malmstrom R."/>
            <person name="Stieglmeier M."/>
            <person name="Klingl A."/>
            <person name="Woyke T."/>
            <person name="Ryan C.M."/>
            <person name="Banfield J.F."/>
        </authorList>
    </citation>
    <scope>NUCLEOTIDE SEQUENCE [LARGE SCALE GENOMIC DNA]</scope>
</reference>
<organism evidence="2 3">
    <name type="scientific">Candidatus Berkelbacteria bacterium CG_4_10_14_0_2_um_filter_35_9_33_12</name>
    <dbReference type="NCBI Taxonomy" id="1974499"/>
    <lineage>
        <taxon>Bacteria</taxon>
        <taxon>Candidatus Berkelbacteria</taxon>
    </lineage>
</organism>
<dbReference type="Proteomes" id="UP000230137">
    <property type="component" value="Unassembled WGS sequence"/>
</dbReference>
<sequence length="284" mass="33005">MDMEKEPLSTVERSKNPESRDEKIKLISDLRREIAEAKNIDPRILHTLIRDINIDDRDQFLTELSSHAKSGSKLMIDALYHPLDGTLELKPHFFKNKDKAEQQHILAHEYAHSLEPWIVNNPNIIKLVESFGAIFDSEYIENVDQRHQKAERTVDIVGAFLHSKNVEEFKHNLIIRSAFADKDKDDIYANHQNEIVELFIELEENIIGKLKTQTLQETHSTLRNYDFAFDYIEEGFDDQNSSWSMSAKNMDNNLATAKPEPSFVESIKTESQKFASYGFWGFFK</sequence>
<accession>A0A2M7W5A3</accession>
<evidence type="ECO:0000256" key="1">
    <source>
        <dbReference type="SAM" id="MobiDB-lite"/>
    </source>
</evidence>
<protein>
    <submittedName>
        <fullName evidence="2">Uncharacterized protein</fullName>
    </submittedName>
</protein>
<evidence type="ECO:0000313" key="2">
    <source>
        <dbReference type="EMBL" id="PJA20689.1"/>
    </source>
</evidence>
<dbReference type="EMBL" id="PFQF01000019">
    <property type="protein sequence ID" value="PJA20689.1"/>
    <property type="molecule type" value="Genomic_DNA"/>
</dbReference>